<gene>
    <name evidence="3" type="ORF">XNOV1_A019266</name>
</gene>
<sequence>MDEDEELESAMMTMKSSKPHVRTFVAPAASTPAAAIPGVFPGVFPGVSPGVSPGAKTVPSATLSKPLLTTASELQASQDEAASTSSGVKRKRSVPLPPELAFLIKETTGPSPPGSLESTQVSSAQPPPPAPALVPVPAPAPAPAPAPVPAHDHDMSSWSCSHHQKLWMRTELQDLGLWPGSRPVRNPGNAVSLWRLPPQPELLDSVAELPSPNFFQLHPFFIWKPESHIMVRLRNNYILPCLHGCPHPQVVSAGVGRPRVVVGTSGQYFIFSSRLCCKACRKTWFADSPRWLDKLPRRFTNLLPAFLTYKKAICKSVMDELRRTGKSPTDMANQVNELMHLKYERAHLAYLQAIESLRDAEAGVHGQRTIGQFLRKDNQPRAFGPYDEQDGWAGVSVSGFYLTDCLLEEFKRQEPALSRLLQGTFGRVFRSDHTRRVARKVTLASGVMSSYAVMNEHWLIVSWVMVQSESERSLELMYEGVAKRYSDAGVEKAGYHWVDRDCCAAFKIADSSPFEHLDWDAWKTTPSIIAGATSGSLVNTCASRSHYNAGIVVKLDLFHCLRRFSRECTSEHHPLYSTFCQLLSAAFSVVDQEDLKKLQDAYRFCGIHPANPTKQHIREHCRIKIPRPTELLDRVERVLSHFHLATDPNNVPLFKASMLKTWRIQRVHILRGCLSDPELSEGIMYRYGGTLQLNHVPGEGAKVPIWIPVRGTSQQEGYHFHQAQWVTGTNVSPELFQAQGMTGVARWNYQRLVDLKQPGVILPAVFDPALMCELNAASMRVTGQEKYPAFLLSDRDTGERFGLQYSEPGCRPVPLDWDKHRTLKRDQPAAQMPPPPPLHTPAAPAEEQAHDVPFSGPAPSIRPPVSAGALPKQEMPPEEVQGPSAAREISHALPLPVSASPRSARTGPIKTGGRVFVLDHTRWTAPMKVAIDKLLQKHHGRKDSLKLVDQDYAEMVHQSATDPNSLLHPTTKLHISRYVRHLAKLLNTSSSLNTSPEKLEETQQLWHSLTEGSVTSSVPVVTMEAAIVRPPTPALPTPLTQDSLEKIVEGILGKQQQYQQQQPQPEQKKRQTKTCLACGQPKSRYETDGSSVHFFYQQGPVRYFYCSKKVHQSYAAEGLSDAKMPFEEFAQTEFFQRELEETKKRVEEKKRKQPDAHQAGRLCRFCQQGLKQGPNSPHVHTGFPGVAGKYIYCPSKVLSLYRSKGMTRELSWKEFCGSPFYEMEKQRWKDERT</sequence>
<organism evidence="3 4">
    <name type="scientific">Xyrichtys novacula</name>
    <name type="common">Pearly razorfish</name>
    <name type="synonym">Hemipteronotus novacula</name>
    <dbReference type="NCBI Taxonomy" id="13765"/>
    <lineage>
        <taxon>Eukaryota</taxon>
        <taxon>Metazoa</taxon>
        <taxon>Chordata</taxon>
        <taxon>Craniata</taxon>
        <taxon>Vertebrata</taxon>
        <taxon>Euteleostomi</taxon>
        <taxon>Actinopterygii</taxon>
        <taxon>Neopterygii</taxon>
        <taxon>Teleostei</taxon>
        <taxon>Neoteleostei</taxon>
        <taxon>Acanthomorphata</taxon>
        <taxon>Eupercaria</taxon>
        <taxon>Labriformes</taxon>
        <taxon>Labridae</taxon>
        <taxon>Xyrichtys</taxon>
    </lineage>
</organism>
<feature type="region of interest" description="Disordered" evidence="1">
    <location>
        <begin position="826"/>
        <end position="886"/>
    </location>
</feature>
<evidence type="ECO:0000313" key="4">
    <source>
        <dbReference type="Proteomes" id="UP001178508"/>
    </source>
</evidence>
<evidence type="ECO:0000256" key="1">
    <source>
        <dbReference type="SAM" id="MobiDB-lite"/>
    </source>
</evidence>
<name>A0AAV1ENZ9_XYRNO</name>
<dbReference type="PANTHER" id="PTHR47773:SF1">
    <property type="entry name" value="C2H2-TYPE DOMAIN-CONTAINING PROTEIN"/>
    <property type="match status" value="1"/>
</dbReference>
<accession>A0AAV1ENZ9</accession>
<dbReference type="AlphaFoldDB" id="A0AAV1ENZ9"/>
<reference evidence="3" key="1">
    <citation type="submission" date="2023-08" db="EMBL/GenBank/DDBJ databases">
        <authorList>
            <person name="Alioto T."/>
            <person name="Alioto T."/>
            <person name="Gomez Garrido J."/>
        </authorList>
    </citation>
    <scope>NUCLEOTIDE SEQUENCE</scope>
</reference>
<feature type="region of interest" description="Disordered" evidence="1">
    <location>
        <begin position="69"/>
        <end position="156"/>
    </location>
</feature>
<keyword evidence="4" id="KW-1185">Reference proteome</keyword>
<dbReference type="Pfam" id="PF20499">
    <property type="entry name" value="DUF6729"/>
    <property type="match status" value="1"/>
</dbReference>
<feature type="domain" description="DUF6729" evidence="2">
    <location>
        <begin position="190"/>
        <end position="361"/>
    </location>
</feature>
<feature type="compositionally biased region" description="Pro residues" evidence="1">
    <location>
        <begin position="125"/>
        <end position="148"/>
    </location>
</feature>
<dbReference type="Proteomes" id="UP001178508">
    <property type="component" value="Chromosome 2"/>
</dbReference>
<evidence type="ECO:0000259" key="2">
    <source>
        <dbReference type="Pfam" id="PF20499"/>
    </source>
</evidence>
<feature type="compositionally biased region" description="Polar residues" evidence="1">
    <location>
        <begin position="69"/>
        <end position="87"/>
    </location>
</feature>
<dbReference type="PANTHER" id="PTHR47773">
    <property type="entry name" value="SI:DKEY-9I5.2-RELATED"/>
    <property type="match status" value="1"/>
</dbReference>
<protein>
    <submittedName>
        <fullName evidence="3">Uncharacterized protein LOC117805476</fullName>
    </submittedName>
</protein>
<dbReference type="EMBL" id="OY660865">
    <property type="protein sequence ID" value="CAJ1050478.1"/>
    <property type="molecule type" value="Genomic_DNA"/>
</dbReference>
<evidence type="ECO:0000313" key="3">
    <source>
        <dbReference type="EMBL" id="CAJ1050478.1"/>
    </source>
</evidence>
<proteinExistence type="predicted"/>
<dbReference type="InterPro" id="IPR046616">
    <property type="entry name" value="DUF6729"/>
</dbReference>